<accession>A0A8H4PHR9</accession>
<dbReference type="PROSITE" id="PS50076">
    <property type="entry name" value="DNAJ_2"/>
    <property type="match status" value="1"/>
</dbReference>
<sequence length="589" mass="67969">MSALPPDPYKALGVSKDAQLPEIRSAHRKLVLKCHPDKVQDPELKAQKQDEFQKVQQAYELLSNEKERSRYDDQVRLSELREQLRAKAAATSSSRSSGKPTSTGKPTFSYEIHTNDRAYKTTTPSSAKVYSYSRSYEENPPAPDFFGERTVRREQSYQGKPSKREERERERERELRERDREIREREKEKERERERERERRKKADEAVRRAEKEAKEARRAEKKQKEKERDKDRKRESEDKKRHAKPYIESYDSEDAVPKSEKKKSSKKHEERRDRSTHREEVLPTTSSIPPPPMPSMPTEHSSYIDKSQEALNYIQASRQKRHHMQPHMQQPPAAPTPPPVSSPFAAPDEDARRSSAKPRRGSSGEKGTYKKPSKEVLEDPIVADASPSTRPHAQKAATSAGVLSGSPPRRDLPRTPTMPNEGYSRQMPNLSRSQTYSGYPDPSDPRGRSRSKLHPQIAESDSEEDSYERQRRERKHRSSKKHRSPEPRGEHIMQYRVDGGRTTLQNSYSRSAEHQMESSSFAYYPSHAPGVRVVEARPTMPSRDATYSNGGYAKYSKYKTSKAYDFDDVQYSQYPSYREELAYPAGVA</sequence>
<keyword evidence="4" id="KW-1185">Reference proteome</keyword>
<proteinExistence type="predicted"/>
<dbReference type="FunFam" id="1.10.287.110:FF:000073">
    <property type="entry name" value="DnaJ domain protein"/>
    <property type="match status" value="1"/>
</dbReference>
<dbReference type="Pfam" id="PF00226">
    <property type="entry name" value="DnaJ"/>
    <property type="match status" value="1"/>
</dbReference>
<feature type="compositionally biased region" description="Polar residues" evidence="1">
    <location>
        <begin position="427"/>
        <end position="438"/>
    </location>
</feature>
<feature type="compositionally biased region" description="Basic residues" evidence="1">
    <location>
        <begin position="473"/>
        <end position="484"/>
    </location>
</feature>
<protein>
    <submittedName>
        <fullName evidence="3">Domain-containing</fullName>
    </submittedName>
</protein>
<dbReference type="InterPro" id="IPR018253">
    <property type="entry name" value="DnaJ_domain_CS"/>
</dbReference>
<feature type="compositionally biased region" description="Pro residues" evidence="1">
    <location>
        <begin position="333"/>
        <end position="342"/>
    </location>
</feature>
<dbReference type="InterPro" id="IPR001623">
    <property type="entry name" value="DnaJ_domain"/>
</dbReference>
<gene>
    <name evidence="3" type="ORF">FALBO_1253</name>
</gene>
<feature type="compositionally biased region" description="Basic and acidic residues" evidence="1">
    <location>
        <begin position="485"/>
        <end position="494"/>
    </location>
</feature>
<dbReference type="AlphaFoldDB" id="A0A8H4PHR9"/>
<reference evidence="3 4" key="1">
    <citation type="submission" date="2020-01" db="EMBL/GenBank/DDBJ databases">
        <title>Identification and distribution of gene clusters putatively required for synthesis of sphingolipid metabolism inhibitors in phylogenetically diverse species of the filamentous fungus Fusarium.</title>
        <authorList>
            <person name="Kim H.-S."/>
            <person name="Busman M."/>
            <person name="Brown D.W."/>
            <person name="Divon H."/>
            <person name="Uhlig S."/>
            <person name="Proctor R.H."/>
        </authorList>
    </citation>
    <scope>NUCLEOTIDE SEQUENCE [LARGE SCALE GENOMIC DNA]</scope>
    <source>
        <strain evidence="3 4">NRRL 20459</strain>
    </source>
</reference>
<dbReference type="Gene3D" id="1.10.287.110">
    <property type="entry name" value="DnaJ domain"/>
    <property type="match status" value="1"/>
</dbReference>
<dbReference type="PROSITE" id="PS00636">
    <property type="entry name" value="DNAJ_1"/>
    <property type="match status" value="1"/>
</dbReference>
<feature type="compositionally biased region" description="Basic and acidic residues" evidence="1">
    <location>
        <begin position="268"/>
        <end position="282"/>
    </location>
</feature>
<evidence type="ECO:0000313" key="3">
    <source>
        <dbReference type="EMBL" id="KAF4471835.1"/>
    </source>
</evidence>
<organism evidence="3 4">
    <name type="scientific">Fusarium albosuccineum</name>
    <dbReference type="NCBI Taxonomy" id="1237068"/>
    <lineage>
        <taxon>Eukaryota</taxon>
        <taxon>Fungi</taxon>
        <taxon>Dikarya</taxon>
        <taxon>Ascomycota</taxon>
        <taxon>Pezizomycotina</taxon>
        <taxon>Sordariomycetes</taxon>
        <taxon>Hypocreomycetidae</taxon>
        <taxon>Hypocreales</taxon>
        <taxon>Nectriaceae</taxon>
        <taxon>Fusarium</taxon>
        <taxon>Fusarium decemcellulare species complex</taxon>
    </lineage>
</organism>
<feature type="compositionally biased region" description="Polar residues" evidence="1">
    <location>
        <begin position="120"/>
        <end position="134"/>
    </location>
</feature>
<dbReference type="InterPro" id="IPR050817">
    <property type="entry name" value="DjlA_DnaK_co-chaperone"/>
</dbReference>
<dbReference type="SUPFAM" id="SSF46565">
    <property type="entry name" value="Chaperone J-domain"/>
    <property type="match status" value="1"/>
</dbReference>
<feature type="region of interest" description="Disordered" evidence="1">
    <location>
        <begin position="82"/>
        <end position="502"/>
    </location>
</feature>
<feature type="compositionally biased region" description="Low complexity" evidence="1">
    <location>
        <begin position="86"/>
        <end position="105"/>
    </location>
</feature>
<feature type="domain" description="J" evidence="2">
    <location>
        <begin position="7"/>
        <end position="75"/>
    </location>
</feature>
<dbReference type="OrthoDB" id="10250354at2759"/>
<dbReference type="PRINTS" id="PR00625">
    <property type="entry name" value="JDOMAIN"/>
</dbReference>
<name>A0A8H4PHR9_9HYPO</name>
<dbReference type="EMBL" id="JAADYS010000161">
    <property type="protein sequence ID" value="KAF4471835.1"/>
    <property type="molecule type" value="Genomic_DNA"/>
</dbReference>
<comment type="caution">
    <text evidence="3">The sequence shown here is derived from an EMBL/GenBank/DDBJ whole genome shotgun (WGS) entry which is preliminary data.</text>
</comment>
<dbReference type="SMART" id="SM00271">
    <property type="entry name" value="DnaJ"/>
    <property type="match status" value="1"/>
</dbReference>
<evidence type="ECO:0000313" key="4">
    <source>
        <dbReference type="Proteomes" id="UP000554235"/>
    </source>
</evidence>
<feature type="compositionally biased region" description="Basic and acidic residues" evidence="1">
    <location>
        <begin position="146"/>
        <end position="155"/>
    </location>
</feature>
<evidence type="ECO:0000259" key="2">
    <source>
        <dbReference type="PROSITE" id="PS50076"/>
    </source>
</evidence>
<dbReference type="CDD" id="cd06257">
    <property type="entry name" value="DnaJ"/>
    <property type="match status" value="1"/>
</dbReference>
<dbReference type="InterPro" id="IPR036869">
    <property type="entry name" value="J_dom_sf"/>
</dbReference>
<dbReference type="PANTHER" id="PTHR24074">
    <property type="entry name" value="CO-CHAPERONE PROTEIN DJLA"/>
    <property type="match status" value="1"/>
</dbReference>
<feature type="compositionally biased region" description="Basic and acidic residues" evidence="1">
    <location>
        <begin position="162"/>
        <end position="241"/>
    </location>
</feature>
<evidence type="ECO:0000256" key="1">
    <source>
        <dbReference type="SAM" id="MobiDB-lite"/>
    </source>
</evidence>
<dbReference type="Proteomes" id="UP000554235">
    <property type="component" value="Unassembled WGS sequence"/>
</dbReference>